<dbReference type="InterPro" id="IPR001757">
    <property type="entry name" value="P_typ_ATPase"/>
</dbReference>
<dbReference type="Proteomes" id="UP000885863">
    <property type="component" value="Unassembled WGS sequence"/>
</dbReference>
<dbReference type="SUPFAM" id="SSF81653">
    <property type="entry name" value="Calcium ATPase, transduction domain A"/>
    <property type="match status" value="1"/>
</dbReference>
<dbReference type="InterPro" id="IPR059000">
    <property type="entry name" value="ATPase_P-type_domA"/>
</dbReference>
<organism evidence="6">
    <name type="scientific">Candidatus Syntropharchaeum butanivorans</name>
    <dbReference type="NCBI Taxonomy" id="1839936"/>
    <lineage>
        <taxon>Archaea</taxon>
        <taxon>Methanobacteriati</taxon>
        <taxon>Methanobacteriota</taxon>
        <taxon>Stenosarchaea group</taxon>
        <taxon>Methanomicrobia</taxon>
        <taxon>Methanosarcinales</taxon>
        <taxon>ANME-2 cluster</taxon>
        <taxon>Candidatus Syntropharchaeum</taxon>
    </lineage>
</organism>
<accession>A0A7C0X4S8</accession>
<dbReference type="InterPro" id="IPR023298">
    <property type="entry name" value="ATPase_P-typ_TM_dom_sf"/>
</dbReference>
<dbReference type="Gene3D" id="2.70.150.10">
    <property type="entry name" value="Calcium-transporting ATPase, cytoplasmic transduction domain A"/>
    <property type="match status" value="1"/>
</dbReference>
<dbReference type="SMART" id="SM00831">
    <property type="entry name" value="Cation_ATPase_N"/>
    <property type="match status" value="1"/>
</dbReference>
<dbReference type="GO" id="GO:0016020">
    <property type="term" value="C:membrane"/>
    <property type="evidence" value="ECO:0007669"/>
    <property type="project" value="UniProtKB-SubCell"/>
</dbReference>
<keyword evidence="4" id="KW-0472">Membrane</keyword>
<dbReference type="NCBIfam" id="TIGR01494">
    <property type="entry name" value="ATPase_P-type"/>
    <property type="match status" value="1"/>
</dbReference>
<comment type="subcellular location">
    <subcellularLocation>
        <location evidence="1">Membrane</location>
        <topology evidence="1">Multi-pass membrane protein</topology>
    </subcellularLocation>
</comment>
<feature type="domain" description="Cation-transporting P-type ATPase N-terminal" evidence="5">
    <location>
        <begin position="2"/>
        <end position="57"/>
    </location>
</feature>
<feature type="non-terminal residue" evidence="6">
    <location>
        <position position="171"/>
    </location>
</feature>
<evidence type="ECO:0000256" key="3">
    <source>
        <dbReference type="ARBA" id="ARBA00022840"/>
    </source>
</evidence>
<dbReference type="InterPro" id="IPR004014">
    <property type="entry name" value="ATPase_P-typ_cation-transptr_N"/>
</dbReference>
<dbReference type="SUPFAM" id="SSF81665">
    <property type="entry name" value="Calcium ATPase, transmembrane domain M"/>
    <property type="match status" value="1"/>
</dbReference>
<keyword evidence="4" id="KW-0812">Transmembrane</keyword>
<keyword evidence="3" id="KW-0067">ATP-binding</keyword>
<dbReference type="Pfam" id="PF00690">
    <property type="entry name" value="Cation_ATPase_N"/>
    <property type="match status" value="1"/>
</dbReference>
<dbReference type="InterPro" id="IPR008250">
    <property type="entry name" value="ATPase_P-typ_transduc_dom_A_sf"/>
</dbReference>
<proteinExistence type="predicted"/>
<feature type="transmembrane region" description="Helical" evidence="4">
    <location>
        <begin position="59"/>
        <end position="78"/>
    </location>
</feature>
<dbReference type="GO" id="GO:0016887">
    <property type="term" value="F:ATP hydrolysis activity"/>
    <property type="evidence" value="ECO:0007669"/>
    <property type="project" value="InterPro"/>
</dbReference>
<dbReference type="AlphaFoldDB" id="A0A7C0X4S8"/>
<feature type="transmembrane region" description="Helical" evidence="4">
    <location>
        <begin position="30"/>
        <end position="53"/>
    </location>
</feature>
<dbReference type="Gene3D" id="1.20.1110.10">
    <property type="entry name" value="Calcium-transporting ATPase, transmembrane domain"/>
    <property type="match status" value="1"/>
</dbReference>
<gene>
    <name evidence="6" type="ORF">ENG09_05725</name>
</gene>
<protein>
    <submittedName>
        <fullName evidence="6">ATPase</fullName>
    </submittedName>
</protein>
<comment type="caution">
    <text evidence="6">The sequence shown here is derived from an EMBL/GenBank/DDBJ whole genome shotgun (WGS) entry which is preliminary data.</text>
</comment>
<reference evidence="6" key="1">
    <citation type="journal article" date="2020" name="mSystems">
        <title>Genome- and Community-Level Interaction Insights into Carbon Utilization and Element Cycling Functions of Hydrothermarchaeota in Hydrothermal Sediment.</title>
        <authorList>
            <person name="Zhou Z."/>
            <person name="Liu Y."/>
            <person name="Xu W."/>
            <person name="Pan J."/>
            <person name="Luo Z.H."/>
            <person name="Li M."/>
        </authorList>
    </citation>
    <scope>NUCLEOTIDE SEQUENCE [LARGE SCALE GENOMIC DNA]</scope>
    <source>
        <strain evidence="6">HyVt-185</strain>
    </source>
</reference>
<evidence type="ECO:0000259" key="5">
    <source>
        <dbReference type="SMART" id="SM00831"/>
    </source>
</evidence>
<dbReference type="EMBL" id="DQZR01000242">
    <property type="protein sequence ID" value="HDM36726.1"/>
    <property type="molecule type" value="Genomic_DNA"/>
</dbReference>
<evidence type="ECO:0000256" key="2">
    <source>
        <dbReference type="ARBA" id="ARBA00022741"/>
    </source>
</evidence>
<evidence type="ECO:0000256" key="1">
    <source>
        <dbReference type="ARBA" id="ARBA00004141"/>
    </source>
</evidence>
<dbReference type="Pfam" id="PF00122">
    <property type="entry name" value="E1-E2_ATPase"/>
    <property type="match status" value="1"/>
</dbReference>
<keyword evidence="2" id="KW-0547">Nucleotide-binding</keyword>
<dbReference type="GO" id="GO:0005524">
    <property type="term" value="F:ATP binding"/>
    <property type="evidence" value="ECO:0007669"/>
    <property type="project" value="UniProtKB-KW"/>
</dbReference>
<name>A0A7C0X4S8_9EURY</name>
<evidence type="ECO:0000313" key="6">
    <source>
        <dbReference type="EMBL" id="HDM36726.1"/>
    </source>
</evidence>
<sequence>MSGLSQDEAERRLEVYGRNEIIEEKRKSRILLFLSQFKSFLILILIAAAIVSALVTGEMIDAIVILLIVLFSGVLGYIQEMRAEGAIRALKKMAAPKAIVVRDGKEVEIGSALVVPGDTLVLDAGSRVAADARLIEAVGLKVDESPLTGESEPVEKRSGDMVYMGTGVLYG</sequence>
<dbReference type="PANTHER" id="PTHR42861">
    <property type="entry name" value="CALCIUM-TRANSPORTING ATPASE"/>
    <property type="match status" value="1"/>
</dbReference>
<evidence type="ECO:0000256" key="4">
    <source>
        <dbReference type="SAM" id="Phobius"/>
    </source>
</evidence>
<keyword evidence="4" id="KW-1133">Transmembrane helix</keyword>